<accession>A0ABY7CHH8</accession>
<proteinExistence type="predicted"/>
<feature type="transmembrane region" description="Helical" evidence="2">
    <location>
        <begin position="244"/>
        <end position="263"/>
    </location>
</feature>
<protein>
    <recommendedName>
        <fullName evidence="3">DUF6533 domain-containing protein</fullName>
    </recommendedName>
</protein>
<feature type="compositionally biased region" description="Polar residues" evidence="1">
    <location>
        <begin position="320"/>
        <end position="332"/>
    </location>
</feature>
<dbReference type="GeneID" id="77807485"/>
<keyword evidence="5" id="KW-1185">Reference proteome</keyword>
<evidence type="ECO:0000313" key="4">
    <source>
        <dbReference type="EMBL" id="WAQ82242.1"/>
    </source>
</evidence>
<evidence type="ECO:0000259" key="3">
    <source>
        <dbReference type="Pfam" id="PF20151"/>
    </source>
</evidence>
<keyword evidence="2" id="KW-0472">Membrane</keyword>
<dbReference type="InterPro" id="IPR045340">
    <property type="entry name" value="DUF6533"/>
</dbReference>
<organism evidence="4 5">
    <name type="scientific">Puccinia triticina</name>
    <dbReference type="NCBI Taxonomy" id="208348"/>
    <lineage>
        <taxon>Eukaryota</taxon>
        <taxon>Fungi</taxon>
        <taxon>Dikarya</taxon>
        <taxon>Basidiomycota</taxon>
        <taxon>Pucciniomycotina</taxon>
        <taxon>Pucciniomycetes</taxon>
        <taxon>Pucciniales</taxon>
        <taxon>Pucciniaceae</taxon>
        <taxon>Puccinia</taxon>
    </lineage>
</organism>
<keyword evidence="2" id="KW-0812">Transmembrane</keyword>
<dbReference type="EMBL" id="CP110422">
    <property type="protein sequence ID" value="WAQ82242.1"/>
    <property type="molecule type" value="Genomic_DNA"/>
</dbReference>
<feature type="transmembrane region" description="Helical" evidence="2">
    <location>
        <begin position="125"/>
        <end position="142"/>
    </location>
</feature>
<evidence type="ECO:0000256" key="1">
    <source>
        <dbReference type="SAM" id="MobiDB-lite"/>
    </source>
</evidence>
<evidence type="ECO:0000256" key="2">
    <source>
        <dbReference type="SAM" id="Phobius"/>
    </source>
</evidence>
<evidence type="ECO:0000313" key="5">
    <source>
        <dbReference type="Proteomes" id="UP001164743"/>
    </source>
</evidence>
<name>A0ABY7CHH8_9BASI</name>
<reference evidence="4" key="1">
    <citation type="submission" date="2022-10" db="EMBL/GenBank/DDBJ databases">
        <title>Puccinia triticina Genome sequencing and assembly.</title>
        <authorList>
            <person name="Li C."/>
        </authorList>
    </citation>
    <scope>NUCLEOTIDE SEQUENCE</scope>
    <source>
        <strain evidence="4">Pt15</strain>
    </source>
</reference>
<keyword evidence="2" id="KW-1133">Transmembrane helix</keyword>
<dbReference type="Pfam" id="PF20151">
    <property type="entry name" value="DUF6533"/>
    <property type="match status" value="1"/>
</dbReference>
<feature type="transmembrane region" description="Helical" evidence="2">
    <location>
        <begin position="149"/>
        <end position="169"/>
    </location>
</feature>
<feature type="transmembrane region" description="Helical" evidence="2">
    <location>
        <begin position="202"/>
        <end position="224"/>
    </location>
</feature>
<sequence>MDWMFLNRPDEVKYISAHVQDFASNPSHSQILAMGSPLDAQTVKLISITQTYFAAMYAVALWDWIICLPKEYRRIYKAPRSLIKVLYYFNRYYTLANLLVVLYGFNAQMTTAECEKFYKWEPGVASFTTIFAEAILVVRTYALWGRNKYILAVLLAGLTIECVVLFFAVTQFHAVPTRDPTDPNSRGACIAGGGPGGHDWSMAYWVSPIVMDTLMLILTSIRAFQYRNRGVNSGVFQTFVKDGLLYFVVVFSVNLINTIFYSLPSPALQAINSPMSLLMTSIMCSHIVLSLRGEEKEEMEAVSKDWQVNTFLKKKKEQRSGATATQEKNNTGAHHDFDNEGIYRNGINMHPFSISSPSAHHPSDTYTASLDMNSSGLIPSEGFMNPTYEGVQVDIEHGRNYDEEKSAINDSQTKLEVLAKS</sequence>
<gene>
    <name evidence="4" type="ORF">PtA15_2A559</name>
</gene>
<feature type="transmembrane region" description="Helical" evidence="2">
    <location>
        <begin position="45"/>
        <end position="65"/>
    </location>
</feature>
<dbReference type="Proteomes" id="UP001164743">
    <property type="component" value="Chromosome 2A"/>
</dbReference>
<feature type="transmembrane region" description="Helical" evidence="2">
    <location>
        <begin position="85"/>
        <end position="105"/>
    </location>
</feature>
<feature type="domain" description="DUF6533" evidence="3">
    <location>
        <begin position="54"/>
        <end position="95"/>
    </location>
</feature>
<dbReference type="RefSeq" id="XP_053017797.1">
    <property type="nucleotide sequence ID" value="XM_053166590.1"/>
</dbReference>
<feature type="region of interest" description="Disordered" evidence="1">
    <location>
        <begin position="317"/>
        <end position="340"/>
    </location>
</feature>